<dbReference type="GO" id="GO:0140359">
    <property type="term" value="F:ABC-type transporter activity"/>
    <property type="evidence" value="ECO:0007669"/>
    <property type="project" value="InterPro"/>
</dbReference>
<evidence type="ECO:0000313" key="8">
    <source>
        <dbReference type="Proteomes" id="UP000769156"/>
    </source>
</evidence>
<dbReference type="AlphaFoldDB" id="A0A921LFJ3"/>
<evidence type="ECO:0000256" key="2">
    <source>
        <dbReference type="ARBA" id="ARBA00022692"/>
    </source>
</evidence>
<keyword evidence="2 5" id="KW-0812">Transmembrane</keyword>
<dbReference type="OrthoDB" id="3182222at2"/>
<evidence type="ECO:0000256" key="5">
    <source>
        <dbReference type="SAM" id="Phobius"/>
    </source>
</evidence>
<name>A0A921LFJ3_9FIRM</name>
<evidence type="ECO:0000313" key="7">
    <source>
        <dbReference type="EMBL" id="HJF93687.1"/>
    </source>
</evidence>
<gene>
    <name evidence="7" type="ORF">K8V82_02725</name>
</gene>
<evidence type="ECO:0000256" key="4">
    <source>
        <dbReference type="ARBA" id="ARBA00023136"/>
    </source>
</evidence>
<evidence type="ECO:0000259" key="6">
    <source>
        <dbReference type="Pfam" id="PF01061"/>
    </source>
</evidence>
<evidence type="ECO:0000256" key="1">
    <source>
        <dbReference type="ARBA" id="ARBA00004141"/>
    </source>
</evidence>
<proteinExistence type="predicted"/>
<evidence type="ECO:0000256" key="3">
    <source>
        <dbReference type="ARBA" id="ARBA00022989"/>
    </source>
</evidence>
<dbReference type="InterPro" id="IPR013525">
    <property type="entry name" value="ABC2_TM"/>
</dbReference>
<dbReference type="Proteomes" id="UP000769156">
    <property type="component" value="Unassembled WGS sequence"/>
</dbReference>
<keyword evidence="4 5" id="KW-0472">Membrane</keyword>
<dbReference type="GO" id="GO:0016020">
    <property type="term" value="C:membrane"/>
    <property type="evidence" value="ECO:0007669"/>
    <property type="project" value="UniProtKB-SubCell"/>
</dbReference>
<dbReference type="Pfam" id="PF01061">
    <property type="entry name" value="ABC2_membrane"/>
    <property type="match status" value="1"/>
</dbReference>
<feature type="transmembrane region" description="Helical" evidence="5">
    <location>
        <begin position="156"/>
        <end position="173"/>
    </location>
</feature>
<protein>
    <submittedName>
        <fullName evidence="7">ABC transporter permease</fullName>
    </submittedName>
</protein>
<comment type="subcellular location">
    <subcellularLocation>
        <location evidence="1">Membrane</location>
        <topology evidence="1">Multi-pass membrane protein</topology>
    </subcellularLocation>
</comment>
<accession>A0A921LFJ3</accession>
<feature type="transmembrane region" description="Helical" evidence="5">
    <location>
        <begin position="211"/>
        <end position="232"/>
    </location>
</feature>
<sequence>MSGKIIFTLLKKDLKGCLTNKNILVSFLIPIVFCFIYQNVFSDLGDEVGDYVLGMCAVFSIAISPTSILPVMIAEEKEKYTLRSLMMARVRGQEFLASKMIVCLLMTALDAAAVFFITGGDMKDFPVYTGAVLLASAGLCFLGALAGLLARDQASAGTIGAPLMLLTMLPPLFGGLNETLEKVSVAVPTTSFQTIYNGVTQDQELLAKNNLIALGVCALWIGAGYILFNLFYQRKGIDC</sequence>
<feature type="transmembrane region" description="Helical" evidence="5">
    <location>
        <begin position="125"/>
        <end position="149"/>
    </location>
</feature>
<feature type="transmembrane region" description="Helical" evidence="5">
    <location>
        <begin position="95"/>
        <end position="119"/>
    </location>
</feature>
<keyword evidence="3 5" id="KW-1133">Transmembrane helix</keyword>
<dbReference type="EMBL" id="DYVY01000047">
    <property type="protein sequence ID" value="HJF93687.1"/>
    <property type="molecule type" value="Genomic_DNA"/>
</dbReference>
<reference evidence="7" key="2">
    <citation type="submission" date="2021-09" db="EMBL/GenBank/DDBJ databases">
        <authorList>
            <person name="Gilroy R."/>
        </authorList>
    </citation>
    <scope>NUCLEOTIDE SEQUENCE</scope>
    <source>
        <strain evidence="7">ChiSjej5B23-16112</strain>
    </source>
</reference>
<feature type="transmembrane region" description="Helical" evidence="5">
    <location>
        <begin position="52"/>
        <end position="74"/>
    </location>
</feature>
<feature type="transmembrane region" description="Helical" evidence="5">
    <location>
        <begin position="21"/>
        <end position="40"/>
    </location>
</feature>
<comment type="caution">
    <text evidence="7">The sequence shown here is derived from an EMBL/GenBank/DDBJ whole genome shotgun (WGS) entry which is preliminary data.</text>
</comment>
<feature type="domain" description="ABC-2 type transporter transmembrane" evidence="6">
    <location>
        <begin position="6"/>
        <end position="169"/>
    </location>
</feature>
<reference evidence="7" key="1">
    <citation type="journal article" date="2021" name="PeerJ">
        <title>Extensive microbial diversity within the chicken gut microbiome revealed by metagenomics and culture.</title>
        <authorList>
            <person name="Gilroy R."/>
            <person name="Ravi A."/>
            <person name="Getino M."/>
            <person name="Pursley I."/>
            <person name="Horton D.L."/>
            <person name="Alikhan N.F."/>
            <person name="Baker D."/>
            <person name="Gharbi K."/>
            <person name="Hall N."/>
            <person name="Watson M."/>
            <person name="Adriaenssens E.M."/>
            <person name="Foster-Nyarko E."/>
            <person name="Jarju S."/>
            <person name="Secka A."/>
            <person name="Antonio M."/>
            <person name="Oren A."/>
            <person name="Chaudhuri R.R."/>
            <person name="La Ragione R."/>
            <person name="Hildebrand F."/>
            <person name="Pallen M.J."/>
        </authorList>
    </citation>
    <scope>NUCLEOTIDE SEQUENCE</scope>
    <source>
        <strain evidence="7">ChiSjej5B23-16112</strain>
    </source>
</reference>
<organism evidence="7 8">
    <name type="scientific">Lachnoclostridium phocaeense</name>
    <dbReference type="NCBI Taxonomy" id="1871021"/>
    <lineage>
        <taxon>Bacteria</taxon>
        <taxon>Bacillati</taxon>
        <taxon>Bacillota</taxon>
        <taxon>Clostridia</taxon>
        <taxon>Lachnospirales</taxon>
        <taxon>Lachnospiraceae</taxon>
    </lineage>
</organism>